<evidence type="ECO:0000256" key="1">
    <source>
        <dbReference type="SAM" id="SignalP"/>
    </source>
</evidence>
<dbReference type="Gene3D" id="3.40.30.10">
    <property type="entry name" value="Glutaredoxin"/>
    <property type="match status" value="1"/>
</dbReference>
<evidence type="ECO:0000313" key="2">
    <source>
        <dbReference type="EMBL" id="GGH56819.1"/>
    </source>
</evidence>
<feature type="signal peptide" evidence="1">
    <location>
        <begin position="1"/>
        <end position="21"/>
    </location>
</feature>
<keyword evidence="1" id="KW-0732">Signal</keyword>
<protein>
    <submittedName>
        <fullName evidence="2">Thioredoxin family protein</fullName>
    </submittedName>
</protein>
<keyword evidence="3" id="KW-1185">Reference proteome</keyword>
<dbReference type="EMBL" id="BMIB01000001">
    <property type="protein sequence ID" value="GGH56819.1"/>
    <property type="molecule type" value="Genomic_DNA"/>
</dbReference>
<sequence length="165" mass="18189">MLQRVFLAVFLSVAGIVCANAQDKPQIYNIQADAAADIAAAVKKAKAENKHVFLQIGGNWCGWCLRFNKLVTENDTLRTAMESNYIVVHVNYSKENKNEKVLAGLGYPQRFGFPVFVVLDGNGSRLHTQNSSYLEEGNGHSVTKVLGFLNDWTPKAIAPASYPSR</sequence>
<reference evidence="2" key="2">
    <citation type="submission" date="2020-09" db="EMBL/GenBank/DDBJ databases">
        <authorList>
            <person name="Sun Q."/>
            <person name="Zhou Y."/>
        </authorList>
    </citation>
    <scope>NUCLEOTIDE SEQUENCE</scope>
    <source>
        <strain evidence="2">CGMCC 1.15290</strain>
    </source>
</reference>
<dbReference type="Pfam" id="PF13899">
    <property type="entry name" value="Thioredoxin_7"/>
    <property type="match status" value="1"/>
</dbReference>
<dbReference type="InterPro" id="IPR036249">
    <property type="entry name" value="Thioredoxin-like_sf"/>
</dbReference>
<comment type="caution">
    <text evidence="2">The sequence shown here is derived from an EMBL/GenBank/DDBJ whole genome shotgun (WGS) entry which is preliminary data.</text>
</comment>
<accession>A0A917MPT2</accession>
<name>A0A917MPT2_9BACT</name>
<proteinExistence type="predicted"/>
<dbReference type="SUPFAM" id="SSF52833">
    <property type="entry name" value="Thioredoxin-like"/>
    <property type="match status" value="1"/>
</dbReference>
<dbReference type="Proteomes" id="UP000627292">
    <property type="component" value="Unassembled WGS sequence"/>
</dbReference>
<gene>
    <name evidence="2" type="ORF">GCM10011379_00820</name>
</gene>
<reference evidence="2" key="1">
    <citation type="journal article" date="2014" name="Int. J. Syst. Evol. Microbiol.">
        <title>Complete genome sequence of Corynebacterium casei LMG S-19264T (=DSM 44701T), isolated from a smear-ripened cheese.</title>
        <authorList>
            <consortium name="US DOE Joint Genome Institute (JGI-PGF)"/>
            <person name="Walter F."/>
            <person name="Albersmeier A."/>
            <person name="Kalinowski J."/>
            <person name="Ruckert C."/>
        </authorList>
    </citation>
    <scope>NUCLEOTIDE SEQUENCE</scope>
    <source>
        <strain evidence="2">CGMCC 1.15290</strain>
    </source>
</reference>
<evidence type="ECO:0000313" key="3">
    <source>
        <dbReference type="Proteomes" id="UP000627292"/>
    </source>
</evidence>
<dbReference type="RefSeq" id="WP_188949588.1">
    <property type="nucleotide sequence ID" value="NZ_BMIB01000001.1"/>
</dbReference>
<organism evidence="2 3">
    <name type="scientific">Filimonas zeae</name>
    <dbReference type="NCBI Taxonomy" id="1737353"/>
    <lineage>
        <taxon>Bacteria</taxon>
        <taxon>Pseudomonadati</taxon>
        <taxon>Bacteroidota</taxon>
        <taxon>Chitinophagia</taxon>
        <taxon>Chitinophagales</taxon>
        <taxon>Chitinophagaceae</taxon>
        <taxon>Filimonas</taxon>
    </lineage>
</organism>
<feature type="chain" id="PRO_5038092564" evidence="1">
    <location>
        <begin position="22"/>
        <end position="165"/>
    </location>
</feature>
<dbReference type="AlphaFoldDB" id="A0A917MPT2"/>